<comment type="similarity">
    <text evidence="2">Belongs to the cyclin family.</text>
</comment>
<evidence type="ECO:0000256" key="1">
    <source>
        <dbReference type="ARBA" id="ARBA00023127"/>
    </source>
</evidence>
<dbReference type="Pfam" id="PF02984">
    <property type="entry name" value="Cyclin_C"/>
    <property type="match status" value="1"/>
</dbReference>
<proteinExistence type="inferred from homology"/>
<name>A0ABM1NJR9_NICVS</name>
<accession>A0ABM1NJR9</accession>
<dbReference type="SUPFAM" id="SSF47954">
    <property type="entry name" value="Cyclin-like"/>
    <property type="match status" value="2"/>
</dbReference>
<keyword evidence="4" id="KW-1185">Reference proteome</keyword>
<dbReference type="PANTHER" id="PTHR10177">
    <property type="entry name" value="CYCLINS"/>
    <property type="match status" value="1"/>
</dbReference>
<dbReference type="GeneID" id="108569835"/>
<evidence type="ECO:0000313" key="4">
    <source>
        <dbReference type="Proteomes" id="UP000695000"/>
    </source>
</evidence>
<dbReference type="InterPro" id="IPR039361">
    <property type="entry name" value="Cyclin"/>
</dbReference>
<dbReference type="InterPro" id="IPR004367">
    <property type="entry name" value="Cyclin_C-dom"/>
</dbReference>
<gene>
    <name evidence="5" type="primary">LOC108569835</name>
</gene>
<dbReference type="SMART" id="SM00385">
    <property type="entry name" value="CYCLIN"/>
    <property type="match status" value="2"/>
</dbReference>
<dbReference type="Proteomes" id="UP000695000">
    <property type="component" value="Unplaced"/>
</dbReference>
<sequence length="278" mass="32506">MGLDDCEKKMRTNLLSEDSVFNLYISKETWDDIKLYRKEYNEVIRERESNRIPFLHRSPQHYCRGTTVDYLKKFSIKKQLTHCTLHLAIYLLDIFMDNHNISAERMPLVANVCLLISAKLEENNVTIPKIQELNAAIKSPYPVHEYKALEILVLKYFHWYIMFPTTAHYTHYFLPAAISKEDFCCSPRSTTFDMQIIIRTYLDKVIDDIHYMQFYKPSMLASAIISLARKSVGLSSWNDQLKTLTNFSDIELEDAKLALITNSPLECKNCTRGNNRKP</sequence>
<protein>
    <submittedName>
        <fullName evidence="5">Cyclin-J</fullName>
    </submittedName>
</protein>
<dbReference type="RefSeq" id="XP_017787069.1">
    <property type="nucleotide sequence ID" value="XM_017931580.1"/>
</dbReference>
<evidence type="ECO:0000259" key="3">
    <source>
        <dbReference type="SMART" id="SM00385"/>
    </source>
</evidence>
<evidence type="ECO:0000313" key="5">
    <source>
        <dbReference type="RefSeq" id="XP_017787069.1"/>
    </source>
</evidence>
<reference evidence="5" key="1">
    <citation type="submission" date="2025-08" db="UniProtKB">
        <authorList>
            <consortium name="RefSeq"/>
        </authorList>
    </citation>
    <scope>IDENTIFICATION</scope>
    <source>
        <tissue evidence="5">Whole Larva</tissue>
    </source>
</reference>
<dbReference type="InterPro" id="IPR006671">
    <property type="entry name" value="Cyclin_N"/>
</dbReference>
<dbReference type="Gene3D" id="1.10.472.10">
    <property type="entry name" value="Cyclin-like"/>
    <property type="match status" value="2"/>
</dbReference>
<dbReference type="InterPro" id="IPR036915">
    <property type="entry name" value="Cyclin-like_sf"/>
</dbReference>
<evidence type="ECO:0000256" key="2">
    <source>
        <dbReference type="RuleBase" id="RU000383"/>
    </source>
</evidence>
<feature type="domain" description="Cyclin-like" evidence="3">
    <location>
        <begin position="172"/>
        <end position="261"/>
    </location>
</feature>
<keyword evidence="1 2" id="KW-0195">Cyclin</keyword>
<dbReference type="Pfam" id="PF00134">
    <property type="entry name" value="Cyclin_N"/>
    <property type="match status" value="1"/>
</dbReference>
<feature type="domain" description="Cyclin-like" evidence="3">
    <location>
        <begin position="69"/>
        <end position="155"/>
    </location>
</feature>
<organism evidence="4 5">
    <name type="scientific">Nicrophorus vespilloides</name>
    <name type="common">Boreal carrion beetle</name>
    <dbReference type="NCBI Taxonomy" id="110193"/>
    <lineage>
        <taxon>Eukaryota</taxon>
        <taxon>Metazoa</taxon>
        <taxon>Ecdysozoa</taxon>
        <taxon>Arthropoda</taxon>
        <taxon>Hexapoda</taxon>
        <taxon>Insecta</taxon>
        <taxon>Pterygota</taxon>
        <taxon>Neoptera</taxon>
        <taxon>Endopterygota</taxon>
        <taxon>Coleoptera</taxon>
        <taxon>Polyphaga</taxon>
        <taxon>Staphyliniformia</taxon>
        <taxon>Silphidae</taxon>
        <taxon>Nicrophorinae</taxon>
        <taxon>Nicrophorus</taxon>
    </lineage>
</organism>
<dbReference type="CDD" id="cd20529">
    <property type="entry name" value="CYCLIN_CCNJ-like_rpt2"/>
    <property type="match status" value="1"/>
</dbReference>
<dbReference type="CDD" id="cd20528">
    <property type="entry name" value="CYCLIN_CCNJ-like_rpt1"/>
    <property type="match status" value="1"/>
</dbReference>
<dbReference type="InterPro" id="IPR013763">
    <property type="entry name" value="Cyclin-like_dom"/>
</dbReference>